<dbReference type="Gene3D" id="3.40.50.1980">
    <property type="entry name" value="Nitrogenase molybdenum iron protein domain"/>
    <property type="match status" value="2"/>
</dbReference>
<dbReference type="STRING" id="491952.Mar181_3136"/>
<dbReference type="SUPFAM" id="SSF53807">
    <property type="entry name" value="Helical backbone' metal receptor"/>
    <property type="match status" value="1"/>
</dbReference>
<feature type="domain" description="Fe/B12 periplasmic-binding" evidence="2">
    <location>
        <begin position="52"/>
        <end position="326"/>
    </location>
</feature>
<dbReference type="CDD" id="cd01148">
    <property type="entry name" value="TroA_a"/>
    <property type="match status" value="1"/>
</dbReference>
<evidence type="ECO:0000259" key="2">
    <source>
        <dbReference type="PROSITE" id="PS50983"/>
    </source>
</evidence>
<sequence>MTKTHPKNICSNALISTSFSLALFSLPAQAHDYPVTVQSCDRQVTFEQAPKAAVSNDVNLTEMMLALKLQDHMVGFTGVSGWKTLDPKLRKDIGQLPELSAKYPTKEVLLGADADFYFAGWNYGMRVGGGVTPQTLAPLGIKVYELTESCIHIMDKPKVSMKDMYLDLLNLGRIFNVEERAKELVSNYQEELADFQASLPPLTKPIKAFVYDSGEEQPFTSGRFGMPSALIQAAGGDNILDDVAKSWTQVGWESVIDRAPDVIIIVNYGQVTAEQKIQFMRSNPAFKNIPAVKNNQFVVLEYVEATPGPRNIDAVKRLAKAFRAAQ</sequence>
<organism evidence="3 4">
    <name type="scientific">Marinomonas posidonica (strain CECT 7376 / NCIMB 14433 / IVIA-Po-181)</name>
    <dbReference type="NCBI Taxonomy" id="491952"/>
    <lineage>
        <taxon>Bacteria</taxon>
        <taxon>Pseudomonadati</taxon>
        <taxon>Pseudomonadota</taxon>
        <taxon>Gammaproteobacteria</taxon>
        <taxon>Oceanospirillales</taxon>
        <taxon>Oceanospirillaceae</taxon>
        <taxon>Marinomonas</taxon>
    </lineage>
</organism>
<accession>F6CSK2</accession>
<evidence type="ECO:0000256" key="1">
    <source>
        <dbReference type="SAM" id="SignalP"/>
    </source>
</evidence>
<dbReference type="Pfam" id="PF01497">
    <property type="entry name" value="Peripla_BP_2"/>
    <property type="match status" value="1"/>
</dbReference>
<gene>
    <name evidence="3" type="ordered locus">Mar181_3136</name>
</gene>
<dbReference type="AlphaFoldDB" id="F6CSK2"/>
<keyword evidence="1" id="KW-0732">Signal</keyword>
<dbReference type="OrthoDB" id="9797850at2"/>
<dbReference type="RefSeq" id="WP_013797630.1">
    <property type="nucleotide sequence ID" value="NC_015559.1"/>
</dbReference>
<name>F6CSK2_MARPP</name>
<dbReference type="EMBL" id="CP002771">
    <property type="protein sequence ID" value="AEF56160.1"/>
    <property type="molecule type" value="Genomic_DNA"/>
</dbReference>
<feature type="chain" id="PRO_5003334291" evidence="1">
    <location>
        <begin position="31"/>
        <end position="326"/>
    </location>
</feature>
<proteinExistence type="predicted"/>
<dbReference type="InterPro" id="IPR002491">
    <property type="entry name" value="ABC_transptr_periplasmic_BD"/>
</dbReference>
<dbReference type="eggNOG" id="COG0614">
    <property type="taxonomic scope" value="Bacteria"/>
</dbReference>
<evidence type="ECO:0000313" key="4">
    <source>
        <dbReference type="Proteomes" id="UP000009230"/>
    </source>
</evidence>
<keyword evidence="4" id="KW-1185">Reference proteome</keyword>
<reference evidence="3 4" key="1">
    <citation type="journal article" date="2012" name="Stand. Genomic Sci.">
        <title>Complete genome sequence of Marinomonas posidonica type strain (IVIA-Po-181(T)).</title>
        <authorList>
            <person name="Lucas-Elio P."/>
            <person name="Goodwin L."/>
            <person name="Woyke T."/>
            <person name="Pitluck S."/>
            <person name="Nolan M."/>
            <person name="Kyrpides N.C."/>
            <person name="Detter J.C."/>
            <person name="Copeland A."/>
            <person name="Lu M."/>
            <person name="Bruce D."/>
            <person name="Detter C."/>
            <person name="Tapia R."/>
            <person name="Han S."/>
            <person name="Land M.L."/>
            <person name="Ivanova N."/>
            <person name="Mikhailova N."/>
            <person name="Johnston A.W."/>
            <person name="Sanchez-Amat A."/>
        </authorList>
    </citation>
    <scope>NUCLEOTIDE SEQUENCE [LARGE SCALE GENOMIC DNA]</scope>
    <source>
        <strain evidence="4">CECT 7376 / NCIMB 14433 / IVIA-Po-181</strain>
    </source>
</reference>
<protein>
    <submittedName>
        <fullName evidence="3">ABC-type transporter, periplasmic subunit</fullName>
    </submittedName>
</protein>
<dbReference type="KEGG" id="mpc:Mar181_3136"/>
<dbReference type="PANTHER" id="PTHR30535">
    <property type="entry name" value="VITAMIN B12-BINDING PROTEIN"/>
    <property type="match status" value="1"/>
</dbReference>
<evidence type="ECO:0000313" key="3">
    <source>
        <dbReference type="EMBL" id="AEF56160.1"/>
    </source>
</evidence>
<dbReference type="InterPro" id="IPR050902">
    <property type="entry name" value="ABC_Transporter_SBP"/>
</dbReference>
<dbReference type="Proteomes" id="UP000009230">
    <property type="component" value="Chromosome"/>
</dbReference>
<dbReference type="PROSITE" id="PS50983">
    <property type="entry name" value="FE_B12_PBP"/>
    <property type="match status" value="1"/>
</dbReference>
<dbReference type="HOGENOM" id="CLU_038034_7_2_6"/>
<dbReference type="PANTHER" id="PTHR30535:SF7">
    <property type="entry name" value="IRON(III) DICITRATE-BINDING PROTEIN"/>
    <property type="match status" value="1"/>
</dbReference>
<feature type="signal peptide" evidence="1">
    <location>
        <begin position="1"/>
        <end position="30"/>
    </location>
</feature>